<accession>W4RS33</accession>
<organism evidence="3 4">
    <name type="scientific">Mesobacillus boroniphilus JCM 21738</name>
    <dbReference type="NCBI Taxonomy" id="1294265"/>
    <lineage>
        <taxon>Bacteria</taxon>
        <taxon>Bacillati</taxon>
        <taxon>Bacillota</taxon>
        <taxon>Bacilli</taxon>
        <taxon>Bacillales</taxon>
        <taxon>Bacillaceae</taxon>
        <taxon>Mesobacillus</taxon>
    </lineage>
</organism>
<feature type="compositionally biased region" description="Polar residues" evidence="1">
    <location>
        <begin position="1"/>
        <end position="10"/>
    </location>
</feature>
<evidence type="ECO:0000256" key="1">
    <source>
        <dbReference type="SAM" id="MobiDB-lite"/>
    </source>
</evidence>
<proteinExistence type="predicted"/>
<dbReference type="Pfam" id="PF11772">
    <property type="entry name" value="EpuA"/>
    <property type="match status" value="1"/>
</dbReference>
<name>W4RS33_9BACI</name>
<keyword evidence="2" id="KW-0812">Transmembrane</keyword>
<evidence type="ECO:0008006" key="5">
    <source>
        <dbReference type="Google" id="ProtNLM"/>
    </source>
</evidence>
<keyword evidence="2" id="KW-0472">Membrane</keyword>
<dbReference type="EMBL" id="BAUW01000050">
    <property type="protein sequence ID" value="GAE46683.1"/>
    <property type="molecule type" value="Genomic_DNA"/>
</dbReference>
<dbReference type="RefSeq" id="WP_243463032.1">
    <property type="nucleotide sequence ID" value="NZ_BAUW01000050.1"/>
</dbReference>
<sequence length="110" mass="12524">MALNKNNQEAITREEVKKEKKSRDKKKRIRVRLIPIWLRIIIVILLFGASIVLGAMFGYAVMGGGEVKGIFQKSTCHILSTLLIKNKKFFRKGDSPSFLFGFFSTIVGKY</sequence>
<keyword evidence="2" id="KW-1133">Transmembrane helix</keyword>
<dbReference type="AlphaFoldDB" id="W4RS33"/>
<evidence type="ECO:0000313" key="3">
    <source>
        <dbReference type="EMBL" id="GAE46683.1"/>
    </source>
</evidence>
<keyword evidence="4" id="KW-1185">Reference proteome</keyword>
<reference evidence="3 4" key="1">
    <citation type="submission" date="2013-12" db="EMBL/GenBank/DDBJ databases">
        <title>NBRP : Genome information of microbial organism related human and environment.</title>
        <authorList>
            <person name="Hattori M."/>
            <person name="Oshima K."/>
            <person name="Inaba H."/>
            <person name="Suda W."/>
            <person name="Sakamoto M."/>
            <person name="Iino T."/>
            <person name="Kitahara M."/>
            <person name="Oshida Y."/>
            <person name="Iida T."/>
            <person name="Kudo T."/>
            <person name="Itoh T."/>
            <person name="Ahmed I."/>
            <person name="Ohkuma M."/>
        </authorList>
    </citation>
    <scope>NUCLEOTIDE SEQUENCE [LARGE SCALE GENOMIC DNA]</scope>
    <source>
        <strain evidence="3 4">JCM 21738</strain>
    </source>
</reference>
<feature type="transmembrane region" description="Helical" evidence="2">
    <location>
        <begin position="36"/>
        <end position="61"/>
    </location>
</feature>
<feature type="compositionally biased region" description="Basic and acidic residues" evidence="1">
    <location>
        <begin position="11"/>
        <end position="22"/>
    </location>
</feature>
<evidence type="ECO:0000256" key="2">
    <source>
        <dbReference type="SAM" id="Phobius"/>
    </source>
</evidence>
<comment type="caution">
    <text evidence="3">The sequence shown here is derived from an EMBL/GenBank/DDBJ whole genome shotgun (WGS) entry which is preliminary data.</text>
</comment>
<protein>
    <recommendedName>
        <fullName evidence="5">DNA-directed RNA polymerase subunit beta</fullName>
    </recommendedName>
</protein>
<gene>
    <name evidence="3" type="ORF">JCM21738_3602</name>
</gene>
<dbReference type="Proteomes" id="UP000018949">
    <property type="component" value="Unassembled WGS sequence"/>
</dbReference>
<dbReference type="InterPro" id="IPR024596">
    <property type="entry name" value="RNApol_su_b/EpuA"/>
</dbReference>
<evidence type="ECO:0000313" key="4">
    <source>
        <dbReference type="Proteomes" id="UP000018949"/>
    </source>
</evidence>
<feature type="region of interest" description="Disordered" evidence="1">
    <location>
        <begin position="1"/>
        <end position="26"/>
    </location>
</feature>